<evidence type="ECO:0000313" key="4">
    <source>
        <dbReference type="Proteomes" id="UP000324222"/>
    </source>
</evidence>
<proteinExistence type="predicted"/>
<dbReference type="AlphaFoldDB" id="A0A5B7FW60"/>
<dbReference type="PROSITE" id="PS00028">
    <property type="entry name" value="ZINC_FINGER_C2H2_1"/>
    <property type="match status" value="1"/>
</dbReference>
<gene>
    <name evidence="3" type="ORF">E2C01_045838</name>
</gene>
<keyword evidence="1" id="KW-0862">Zinc</keyword>
<protein>
    <recommendedName>
        <fullName evidence="2">C2H2-type domain-containing protein</fullName>
    </recommendedName>
</protein>
<keyword evidence="4" id="KW-1185">Reference proteome</keyword>
<organism evidence="3 4">
    <name type="scientific">Portunus trituberculatus</name>
    <name type="common">Swimming crab</name>
    <name type="synonym">Neptunus trituberculatus</name>
    <dbReference type="NCBI Taxonomy" id="210409"/>
    <lineage>
        <taxon>Eukaryota</taxon>
        <taxon>Metazoa</taxon>
        <taxon>Ecdysozoa</taxon>
        <taxon>Arthropoda</taxon>
        <taxon>Crustacea</taxon>
        <taxon>Multicrustacea</taxon>
        <taxon>Malacostraca</taxon>
        <taxon>Eumalacostraca</taxon>
        <taxon>Eucarida</taxon>
        <taxon>Decapoda</taxon>
        <taxon>Pleocyemata</taxon>
        <taxon>Brachyura</taxon>
        <taxon>Eubrachyura</taxon>
        <taxon>Portunoidea</taxon>
        <taxon>Portunidae</taxon>
        <taxon>Portuninae</taxon>
        <taxon>Portunus</taxon>
    </lineage>
</organism>
<dbReference type="InterPro" id="IPR013087">
    <property type="entry name" value="Znf_C2H2_type"/>
</dbReference>
<name>A0A5B7FW60_PORTR</name>
<evidence type="ECO:0000313" key="3">
    <source>
        <dbReference type="EMBL" id="MPC51980.1"/>
    </source>
</evidence>
<evidence type="ECO:0000259" key="2">
    <source>
        <dbReference type="PROSITE" id="PS50157"/>
    </source>
</evidence>
<reference evidence="3 4" key="1">
    <citation type="submission" date="2019-05" db="EMBL/GenBank/DDBJ databases">
        <title>Another draft genome of Portunus trituberculatus and its Hox gene families provides insights of decapod evolution.</title>
        <authorList>
            <person name="Jeong J.-H."/>
            <person name="Song I."/>
            <person name="Kim S."/>
            <person name="Choi T."/>
            <person name="Kim D."/>
            <person name="Ryu S."/>
            <person name="Kim W."/>
        </authorList>
    </citation>
    <scope>NUCLEOTIDE SEQUENCE [LARGE SCALE GENOMIC DNA]</scope>
    <source>
        <tissue evidence="3">Muscle</tissue>
    </source>
</reference>
<dbReference type="EMBL" id="VSRR010010549">
    <property type="protein sequence ID" value="MPC51980.1"/>
    <property type="molecule type" value="Genomic_DNA"/>
</dbReference>
<dbReference type="PROSITE" id="PS50157">
    <property type="entry name" value="ZINC_FINGER_C2H2_2"/>
    <property type="match status" value="1"/>
</dbReference>
<sequence>MRAKHNRKKIVLYYSLLRQARNVHEKQQQQKEQQLKEDRYKCCKCPREYRSKTFLEKHLALVHLAPKQPRVYSCATCSASFNSRSRRLEQLVQHPTYIPDCLGDTPNILDFFLASNLSAYAVTISFSLGSSDHNLISVPCPSSPIPPQDSPKWRCLWHLASANEGT</sequence>
<dbReference type="Gene3D" id="3.30.160.60">
    <property type="entry name" value="Classic Zinc Finger"/>
    <property type="match status" value="1"/>
</dbReference>
<accession>A0A5B7FW60</accession>
<evidence type="ECO:0000256" key="1">
    <source>
        <dbReference type="PROSITE-ProRule" id="PRU00042"/>
    </source>
</evidence>
<comment type="caution">
    <text evidence="3">The sequence shown here is derived from an EMBL/GenBank/DDBJ whole genome shotgun (WGS) entry which is preliminary data.</text>
</comment>
<dbReference type="Proteomes" id="UP000324222">
    <property type="component" value="Unassembled WGS sequence"/>
</dbReference>
<dbReference type="GO" id="GO:0008270">
    <property type="term" value="F:zinc ion binding"/>
    <property type="evidence" value="ECO:0007669"/>
    <property type="project" value="UniProtKB-KW"/>
</dbReference>
<keyword evidence="1" id="KW-0479">Metal-binding</keyword>
<feature type="domain" description="C2H2-type" evidence="2">
    <location>
        <begin position="40"/>
        <end position="68"/>
    </location>
</feature>
<keyword evidence="1" id="KW-0863">Zinc-finger</keyword>